<dbReference type="InterPro" id="IPR004268">
    <property type="entry name" value="MurJ"/>
</dbReference>
<dbReference type="PRINTS" id="PR01806">
    <property type="entry name" value="VIRFACTRMVIN"/>
</dbReference>
<feature type="transmembrane region" description="Helical" evidence="9">
    <location>
        <begin position="476"/>
        <end position="494"/>
    </location>
</feature>
<feature type="transmembrane region" description="Helical" evidence="9">
    <location>
        <begin position="443"/>
        <end position="464"/>
    </location>
</feature>
<feature type="transmembrane region" description="Helical" evidence="9">
    <location>
        <begin position="129"/>
        <end position="151"/>
    </location>
</feature>
<feature type="transmembrane region" description="Helical" evidence="9">
    <location>
        <begin position="500"/>
        <end position="521"/>
    </location>
</feature>
<evidence type="ECO:0000256" key="7">
    <source>
        <dbReference type="ARBA" id="ARBA00023136"/>
    </source>
</evidence>
<evidence type="ECO:0000256" key="3">
    <source>
        <dbReference type="ARBA" id="ARBA00022692"/>
    </source>
</evidence>
<gene>
    <name evidence="10" type="ORF">SAMN05421870_10682</name>
</gene>
<accession>A0A1H9TEH2</accession>
<sequence length="606" mass="61664">MTDPSATPHAPASAPAGGAPLPTGRRPDPSRQDAPHPAAPHRAVRQPVPQRPDAPQQEAPRPDPRPASAPAGEESPRLGRFLARAAAVTAGLTAAGSLFGLLRDQAIAQLFGADSDTDAFLVAWTVPELAATLLIEDAMALVLVPAFSLALSRRAARAEGTAGQADPVRALVATTLTRLSLLLACTAGLLMLAAPYVVRVLAPGLPATGTAVDCLRLTALTVVTFGLAGYFSAALRAHRHFTAPAAIYLAYNAATIAVMFAAHRAWGVRAAALGVAVGGALMVLIQLPPLLRRLPLRQQHPAQGRAPSTARGGQRSAHTGTLVGLGVLAPVVTFAVSRQAQVFFERFMASSLPAGAISHLNYAQKVAQLPMVLSLMVCTVTFPVVARAMADGDAVAARRRVERDLATAGTVVLLGAAYVVACAPQIIGLLFERGAFDARDTAATAAVMRVYCCGLLGHSMVGALVRPFFSGSRPPWYPAAAMGAGLAVTVGTGAPLAGGWGVLGIAAANALGITTTAALLLHGLGARVVAIDVSGVAAGLLRLLVAAAAAAGAGWTVSGLFAVPLAGALAGGCAVLLAFLCVGLLVGAPELSHLSTAVKRRFPHAR</sequence>
<evidence type="ECO:0000256" key="4">
    <source>
        <dbReference type="ARBA" id="ARBA00022960"/>
    </source>
</evidence>
<evidence type="ECO:0000256" key="8">
    <source>
        <dbReference type="SAM" id="MobiDB-lite"/>
    </source>
</evidence>
<dbReference type="InterPro" id="IPR051050">
    <property type="entry name" value="Lipid_II_flippase_MurJ/MviN"/>
</dbReference>
<dbReference type="Pfam" id="PF03023">
    <property type="entry name" value="MurJ"/>
    <property type="match status" value="1"/>
</dbReference>
<evidence type="ECO:0000313" key="11">
    <source>
        <dbReference type="Proteomes" id="UP000182841"/>
    </source>
</evidence>
<feature type="transmembrane region" description="Helical" evidence="9">
    <location>
        <begin position="179"/>
        <end position="197"/>
    </location>
</feature>
<evidence type="ECO:0000256" key="9">
    <source>
        <dbReference type="SAM" id="Phobius"/>
    </source>
</evidence>
<dbReference type="GO" id="GO:0015648">
    <property type="term" value="F:lipid-linked peptidoglycan transporter activity"/>
    <property type="evidence" value="ECO:0007669"/>
    <property type="project" value="TreeGrafter"/>
</dbReference>
<feature type="transmembrane region" description="Helical" evidence="9">
    <location>
        <begin position="81"/>
        <end position="102"/>
    </location>
</feature>
<evidence type="ECO:0000313" key="10">
    <source>
        <dbReference type="EMBL" id="SER95720.1"/>
    </source>
</evidence>
<feature type="transmembrane region" description="Helical" evidence="9">
    <location>
        <begin position="411"/>
        <end position="431"/>
    </location>
</feature>
<organism evidence="10 11">
    <name type="scientific">Streptomyces qinglanensis</name>
    <dbReference type="NCBI Taxonomy" id="943816"/>
    <lineage>
        <taxon>Bacteria</taxon>
        <taxon>Bacillati</taxon>
        <taxon>Actinomycetota</taxon>
        <taxon>Actinomycetes</taxon>
        <taxon>Kitasatosporales</taxon>
        <taxon>Streptomycetaceae</taxon>
        <taxon>Streptomyces</taxon>
    </lineage>
</organism>
<keyword evidence="11" id="KW-1185">Reference proteome</keyword>
<dbReference type="RefSeq" id="WP_239501982.1">
    <property type="nucleotide sequence ID" value="NZ_FOGO01000006.1"/>
</dbReference>
<feature type="transmembrane region" description="Helical" evidence="9">
    <location>
        <begin position="369"/>
        <end position="390"/>
    </location>
</feature>
<keyword evidence="4" id="KW-0133">Cell shape</keyword>
<dbReference type="AlphaFoldDB" id="A0A1H9TEH2"/>
<feature type="transmembrane region" description="Helical" evidence="9">
    <location>
        <begin position="561"/>
        <end position="586"/>
    </location>
</feature>
<dbReference type="Proteomes" id="UP000182841">
    <property type="component" value="Unassembled WGS sequence"/>
</dbReference>
<keyword evidence="2" id="KW-1003">Cell membrane</keyword>
<keyword evidence="3 9" id="KW-0812">Transmembrane</keyword>
<dbReference type="PANTHER" id="PTHR47019:SF1">
    <property type="entry name" value="LIPID II FLIPPASE MURJ"/>
    <property type="match status" value="1"/>
</dbReference>
<feature type="compositionally biased region" description="Low complexity" evidence="8">
    <location>
        <begin position="1"/>
        <end position="24"/>
    </location>
</feature>
<dbReference type="EMBL" id="FOGO01000006">
    <property type="protein sequence ID" value="SER95720.1"/>
    <property type="molecule type" value="Genomic_DNA"/>
</dbReference>
<feature type="transmembrane region" description="Helical" evidence="9">
    <location>
        <begin position="533"/>
        <end position="555"/>
    </location>
</feature>
<proteinExistence type="predicted"/>
<keyword evidence="6 9" id="KW-1133">Transmembrane helix</keyword>
<evidence type="ECO:0000256" key="2">
    <source>
        <dbReference type="ARBA" id="ARBA00022475"/>
    </source>
</evidence>
<dbReference type="GO" id="GO:0005886">
    <property type="term" value="C:plasma membrane"/>
    <property type="evidence" value="ECO:0007669"/>
    <property type="project" value="UniProtKB-SubCell"/>
</dbReference>
<evidence type="ECO:0000256" key="1">
    <source>
        <dbReference type="ARBA" id="ARBA00004651"/>
    </source>
</evidence>
<dbReference type="GO" id="GO:0034204">
    <property type="term" value="P:lipid translocation"/>
    <property type="evidence" value="ECO:0007669"/>
    <property type="project" value="TreeGrafter"/>
</dbReference>
<feature type="transmembrane region" description="Helical" evidence="9">
    <location>
        <begin position="247"/>
        <end position="266"/>
    </location>
</feature>
<reference evidence="11" key="1">
    <citation type="submission" date="2016-10" db="EMBL/GenBank/DDBJ databases">
        <authorList>
            <person name="Varghese N."/>
            <person name="Submissions S."/>
        </authorList>
    </citation>
    <scope>NUCLEOTIDE SEQUENCE [LARGE SCALE GENOMIC DNA]</scope>
    <source>
        <strain evidence="11">CGMCC 4.6825</strain>
    </source>
</reference>
<feature type="transmembrane region" description="Helical" evidence="9">
    <location>
        <begin position="217"/>
        <end position="235"/>
    </location>
</feature>
<evidence type="ECO:0000256" key="5">
    <source>
        <dbReference type="ARBA" id="ARBA00022984"/>
    </source>
</evidence>
<comment type="subcellular location">
    <subcellularLocation>
        <location evidence="1">Cell membrane</location>
        <topology evidence="1">Multi-pass membrane protein</topology>
    </subcellularLocation>
</comment>
<dbReference type="GO" id="GO:0008360">
    <property type="term" value="P:regulation of cell shape"/>
    <property type="evidence" value="ECO:0007669"/>
    <property type="project" value="UniProtKB-KW"/>
</dbReference>
<feature type="compositionally biased region" description="Basic and acidic residues" evidence="8">
    <location>
        <begin position="25"/>
        <end position="34"/>
    </location>
</feature>
<dbReference type="PANTHER" id="PTHR47019">
    <property type="entry name" value="LIPID II FLIPPASE MURJ"/>
    <property type="match status" value="1"/>
</dbReference>
<evidence type="ECO:0000256" key="6">
    <source>
        <dbReference type="ARBA" id="ARBA00022989"/>
    </source>
</evidence>
<feature type="transmembrane region" description="Helical" evidence="9">
    <location>
        <begin position="321"/>
        <end position="340"/>
    </location>
</feature>
<keyword evidence="5" id="KW-0573">Peptidoglycan synthesis</keyword>
<protein>
    <submittedName>
        <fullName evidence="10">Putative peptidoglycan lipid II flippase</fullName>
    </submittedName>
</protein>
<keyword evidence="7 9" id="KW-0472">Membrane</keyword>
<name>A0A1H9TEH2_9ACTN</name>
<feature type="region of interest" description="Disordered" evidence="8">
    <location>
        <begin position="1"/>
        <end position="75"/>
    </location>
</feature>
<dbReference type="GO" id="GO:0009252">
    <property type="term" value="P:peptidoglycan biosynthetic process"/>
    <property type="evidence" value="ECO:0007669"/>
    <property type="project" value="UniProtKB-KW"/>
</dbReference>
<feature type="transmembrane region" description="Helical" evidence="9">
    <location>
        <begin position="272"/>
        <end position="291"/>
    </location>
</feature>